<evidence type="ECO:0000313" key="2">
    <source>
        <dbReference type="Proteomes" id="UP000663722"/>
    </source>
</evidence>
<accession>A0A975GMP9</accession>
<gene>
    <name evidence="1" type="ORF">dnm_031900</name>
</gene>
<dbReference type="Proteomes" id="UP000663722">
    <property type="component" value="Chromosome"/>
</dbReference>
<dbReference type="EMBL" id="CP061800">
    <property type="protein sequence ID" value="QTA87161.1"/>
    <property type="molecule type" value="Genomic_DNA"/>
</dbReference>
<protein>
    <submittedName>
        <fullName evidence="1">Uncharacterized protein</fullName>
    </submittedName>
</protein>
<evidence type="ECO:0000313" key="1">
    <source>
        <dbReference type="EMBL" id="QTA87161.1"/>
    </source>
</evidence>
<name>A0A975GMP9_9BACT</name>
<sequence length="38" mass="4401">MESCLFLISWPGQAKENFLTDKKKQKNQEIGIEKFITG</sequence>
<dbReference type="AlphaFoldDB" id="A0A975GMP9"/>
<proteinExistence type="predicted"/>
<reference evidence="1" key="1">
    <citation type="journal article" date="2021" name="Microb. Physiol.">
        <title>Proteogenomic Insights into the Physiology of Marine, Sulfate-Reducing, Filamentous Desulfonema limicola and Desulfonema magnum.</title>
        <authorList>
            <person name="Schnaars V."/>
            <person name="Wohlbrand L."/>
            <person name="Scheve S."/>
            <person name="Hinrichs C."/>
            <person name="Reinhardt R."/>
            <person name="Rabus R."/>
        </authorList>
    </citation>
    <scope>NUCLEOTIDE SEQUENCE</scope>
    <source>
        <strain evidence="1">4be13</strain>
    </source>
</reference>
<organism evidence="1 2">
    <name type="scientific">Desulfonema magnum</name>
    <dbReference type="NCBI Taxonomy" id="45655"/>
    <lineage>
        <taxon>Bacteria</taxon>
        <taxon>Pseudomonadati</taxon>
        <taxon>Thermodesulfobacteriota</taxon>
        <taxon>Desulfobacteria</taxon>
        <taxon>Desulfobacterales</taxon>
        <taxon>Desulfococcaceae</taxon>
        <taxon>Desulfonema</taxon>
    </lineage>
</organism>
<dbReference type="KEGG" id="dmm:dnm_031900"/>
<keyword evidence="2" id="KW-1185">Reference proteome</keyword>